<evidence type="ECO:0000313" key="9">
    <source>
        <dbReference type="EMBL" id="CAE8657547.1"/>
    </source>
</evidence>
<organism evidence="9 10">
    <name type="scientific">Polarella glacialis</name>
    <name type="common">Dinoflagellate</name>
    <dbReference type="NCBI Taxonomy" id="89957"/>
    <lineage>
        <taxon>Eukaryota</taxon>
        <taxon>Sar</taxon>
        <taxon>Alveolata</taxon>
        <taxon>Dinophyceae</taxon>
        <taxon>Suessiales</taxon>
        <taxon>Suessiaceae</taxon>
        <taxon>Polarella</taxon>
    </lineage>
</organism>
<dbReference type="EMBL" id="CAJNNW010015292">
    <property type="protein sequence ID" value="CAE8657547.1"/>
    <property type="molecule type" value="Genomic_DNA"/>
</dbReference>
<proteinExistence type="predicted"/>
<accession>A0A813IYE9</accession>
<comment type="caution">
    <text evidence="9">The sequence shown here is derived from an EMBL/GenBank/DDBJ whole genome shotgun (WGS) entry which is preliminary data.</text>
</comment>
<feature type="transmembrane region" description="Helical" evidence="8">
    <location>
        <begin position="57"/>
        <end position="81"/>
    </location>
</feature>
<gene>
    <name evidence="9" type="ORF">PGLA2088_LOCUS12874</name>
</gene>
<feature type="transmembrane region" description="Helical" evidence="8">
    <location>
        <begin position="320"/>
        <end position="336"/>
    </location>
</feature>
<dbReference type="Pfam" id="PF03547">
    <property type="entry name" value="Mem_trans"/>
    <property type="match status" value="1"/>
</dbReference>
<feature type="transmembrane region" description="Helical" evidence="8">
    <location>
        <begin position="93"/>
        <end position="114"/>
    </location>
</feature>
<name>A0A813IYE9_POLGL</name>
<evidence type="ECO:0000256" key="6">
    <source>
        <dbReference type="ARBA" id="ARBA00023136"/>
    </source>
</evidence>
<evidence type="ECO:0000256" key="4">
    <source>
        <dbReference type="ARBA" id="ARBA00022692"/>
    </source>
</evidence>
<evidence type="ECO:0000256" key="7">
    <source>
        <dbReference type="SAM" id="MobiDB-lite"/>
    </source>
</evidence>
<feature type="region of interest" description="Disordered" evidence="7">
    <location>
        <begin position="208"/>
        <end position="248"/>
    </location>
</feature>
<evidence type="ECO:0008006" key="11">
    <source>
        <dbReference type="Google" id="ProtNLM"/>
    </source>
</evidence>
<keyword evidence="3" id="KW-1003">Cell membrane</keyword>
<evidence type="ECO:0000256" key="8">
    <source>
        <dbReference type="SAM" id="Phobius"/>
    </source>
</evidence>
<evidence type="ECO:0000256" key="3">
    <source>
        <dbReference type="ARBA" id="ARBA00022475"/>
    </source>
</evidence>
<dbReference type="GO" id="GO:0055085">
    <property type="term" value="P:transmembrane transport"/>
    <property type="evidence" value="ECO:0007669"/>
    <property type="project" value="InterPro"/>
</dbReference>
<evidence type="ECO:0000313" key="10">
    <source>
        <dbReference type="Proteomes" id="UP000626109"/>
    </source>
</evidence>
<keyword evidence="5 8" id="KW-1133">Transmembrane helix</keyword>
<feature type="transmembrane region" description="Helical" evidence="8">
    <location>
        <begin position="348"/>
        <end position="369"/>
    </location>
</feature>
<feature type="non-terminal residue" evidence="9">
    <location>
        <position position="1"/>
    </location>
</feature>
<feature type="transmembrane region" description="Helical" evidence="8">
    <location>
        <begin position="283"/>
        <end position="300"/>
    </location>
</feature>
<evidence type="ECO:0000256" key="2">
    <source>
        <dbReference type="ARBA" id="ARBA00022448"/>
    </source>
</evidence>
<dbReference type="Proteomes" id="UP000626109">
    <property type="component" value="Unassembled WGS sequence"/>
</dbReference>
<comment type="subcellular location">
    <subcellularLocation>
        <location evidence="1">Membrane</location>
        <topology evidence="1">Multi-pass membrane protein</topology>
    </subcellularLocation>
</comment>
<keyword evidence="2" id="KW-0813">Transport</keyword>
<dbReference type="GO" id="GO:0016020">
    <property type="term" value="C:membrane"/>
    <property type="evidence" value="ECO:0007669"/>
    <property type="project" value="UniProtKB-SubCell"/>
</dbReference>
<dbReference type="PANTHER" id="PTHR36838:SF3">
    <property type="entry name" value="TRANSPORTER AUXIN EFFLUX CARRIER EC FAMILY"/>
    <property type="match status" value="1"/>
</dbReference>
<feature type="transmembrane region" description="Helical" evidence="8">
    <location>
        <begin position="126"/>
        <end position="145"/>
    </location>
</feature>
<protein>
    <recommendedName>
        <fullName evidence="11">Auxin efflux carrier component</fullName>
    </recommendedName>
</protein>
<reference evidence="9" key="1">
    <citation type="submission" date="2021-02" db="EMBL/GenBank/DDBJ databases">
        <authorList>
            <person name="Dougan E. K."/>
            <person name="Rhodes N."/>
            <person name="Thang M."/>
            <person name="Chan C."/>
        </authorList>
    </citation>
    <scope>NUCLEOTIDE SEQUENCE</scope>
</reference>
<sequence length="427" mass="46104">KGFVLGFTCIIAGNGLRRMKFLRIEDSLPISKLTFNLFLPALLFAKTSKASLSLSLWPVAVASFVTHGVLVAVVLVATRYLVESKSFRGHSCLCLLGANVAFTYPLVLSSPVLAETLFPKMIVWDTFGNAFVVFVVDYVIAMNYAPNKEATADEVQGIVPLQGVPVEESFGLELADDVSIGTVIWSDGNGNVGESRKRANSRYADVLGNESEDEQLDATAPDPSQFVDEDDPEKPGPSTLGRRSTQMQLSPTGVLAEALAHSGGHELRSSNGRQELLGGIRKVATNLPFLGQMLGLIANLSGLRMPGPLDDLIESLSQPYSALLFILLGLNLRWAIIRPKWAVIAKLLLARSLLMGSAALLLQLLPILPDEHSRHAVLLALVCPVARVTMSYVLDFGYNSSLHAAFMATSNVFAFSLLFALIVTFTS</sequence>
<feature type="transmembrane region" description="Helical" evidence="8">
    <location>
        <begin position="406"/>
        <end position="425"/>
    </location>
</feature>
<dbReference type="AlphaFoldDB" id="A0A813IYE9"/>
<dbReference type="PANTHER" id="PTHR36838">
    <property type="entry name" value="AUXIN EFFLUX CARRIER FAMILY PROTEIN"/>
    <property type="match status" value="1"/>
</dbReference>
<keyword evidence="4 8" id="KW-0812">Transmembrane</keyword>
<keyword evidence="6 8" id="KW-0472">Membrane</keyword>
<evidence type="ECO:0000256" key="1">
    <source>
        <dbReference type="ARBA" id="ARBA00004141"/>
    </source>
</evidence>
<dbReference type="InterPro" id="IPR004776">
    <property type="entry name" value="Mem_transp_PIN-like"/>
</dbReference>
<evidence type="ECO:0000256" key="5">
    <source>
        <dbReference type="ARBA" id="ARBA00022989"/>
    </source>
</evidence>